<dbReference type="Gene3D" id="1.10.340.70">
    <property type="match status" value="1"/>
</dbReference>
<evidence type="ECO:0000313" key="4">
    <source>
        <dbReference type="Ensembl" id="ENSNMLP00000039492.1"/>
    </source>
</evidence>
<feature type="compositionally biased region" description="Low complexity" evidence="2">
    <location>
        <begin position="542"/>
        <end position="563"/>
    </location>
</feature>
<feature type="compositionally biased region" description="Acidic residues" evidence="2">
    <location>
        <begin position="527"/>
        <end position="541"/>
    </location>
</feature>
<dbReference type="Proteomes" id="UP000694523">
    <property type="component" value="Unplaced"/>
</dbReference>
<dbReference type="PROSITE" id="PS50994">
    <property type="entry name" value="INTEGRASE"/>
    <property type="match status" value="1"/>
</dbReference>
<feature type="compositionally biased region" description="Low complexity" evidence="2">
    <location>
        <begin position="513"/>
        <end position="524"/>
    </location>
</feature>
<feature type="domain" description="Integrase catalytic" evidence="3">
    <location>
        <begin position="119"/>
        <end position="276"/>
    </location>
</feature>
<dbReference type="InterPro" id="IPR041588">
    <property type="entry name" value="Integrase_H2C2"/>
</dbReference>
<feature type="region of interest" description="Disordered" evidence="2">
    <location>
        <begin position="409"/>
        <end position="442"/>
    </location>
</feature>
<accession>A0A8C6UNE4</accession>
<evidence type="ECO:0000256" key="2">
    <source>
        <dbReference type="SAM" id="MobiDB-lite"/>
    </source>
</evidence>
<dbReference type="PANTHER" id="PTHR37984">
    <property type="entry name" value="PROTEIN CBG26694"/>
    <property type="match status" value="1"/>
</dbReference>
<evidence type="ECO:0000256" key="1">
    <source>
        <dbReference type="ARBA" id="ARBA00039658"/>
    </source>
</evidence>
<dbReference type="Ensembl" id="ENSNMLT00000043939.1">
    <property type="protein sequence ID" value="ENSNMLP00000039492.1"/>
    <property type="gene ID" value="ENSNMLG00000024322.1"/>
</dbReference>
<dbReference type="AlphaFoldDB" id="A0A8C6UNE4"/>
<dbReference type="InterPro" id="IPR001584">
    <property type="entry name" value="Integrase_cat-core"/>
</dbReference>
<reference evidence="4" key="2">
    <citation type="submission" date="2025-09" db="UniProtKB">
        <authorList>
            <consortium name="Ensembl"/>
        </authorList>
    </citation>
    <scope>IDENTIFICATION</scope>
</reference>
<dbReference type="FunFam" id="3.30.420.10:FF:000032">
    <property type="entry name" value="Retrovirus-related Pol polyprotein from transposon 297-like Protein"/>
    <property type="match status" value="1"/>
</dbReference>
<proteinExistence type="predicted"/>
<evidence type="ECO:0000259" key="3">
    <source>
        <dbReference type="PROSITE" id="PS50994"/>
    </source>
</evidence>
<name>A0A8C6UNE4_9GOBI</name>
<dbReference type="Gene3D" id="3.30.420.10">
    <property type="entry name" value="Ribonuclease H-like superfamily/Ribonuclease H"/>
    <property type="match status" value="1"/>
</dbReference>
<dbReference type="SUPFAM" id="SSF53098">
    <property type="entry name" value="Ribonuclease H-like"/>
    <property type="match status" value="1"/>
</dbReference>
<evidence type="ECO:0000313" key="5">
    <source>
        <dbReference type="Proteomes" id="UP000694523"/>
    </source>
</evidence>
<organism evidence="4 5">
    <name type="scientific">Neogobius melanostomus</name>
    <name type="common">round goby</name>
    <dbReference type="NCBI Taxonomy" id="47308"/>
    <lineage>
        <taxon>Eukaryota</taxon>
        <taxon>Metazoa</taxon>
        <taxon>Chordata</taxon>
        <taxon>Craniata</taxon>
        <taxon>Vertebrata</taxon>
        <taxon>Euteleostomi</taxon>
        <taxon>Actinopterygii</taxon>
        <taxon>Neopterygii</taxon>
        <taxon>Teleostei</taxon>
        <taxon>Neoteleostei</taxon>
        <taxon>Acanthomorphata</taxon>
        <taxon>Gobiaria</taxon>
        <taxon>Gobiiformes</taxon>
        <taxon>Gobioidei</taxon>
        <taxon>Gobiidae</taxon>
        <taxon>Benthophilinae</taxon>
        <taxon>Neogobiini</taxon>
        <taxon>Neogobius</taxon>
    </lineage>
</organism>
<reference evidence="4" key="1">
    <citation type="submission" date="2025-08" db="UniProtKB">
        <authorList>
            <consortium name="Ensembl"/>
        </authorList>
    </citation>
    <scope>IDENTIFICATION</scope>
</reference>
<dbReference type="GO" id="GO:0003676">
    <property type="term" value="F:nucleic acid binding"/>
    <property type="evidence" value="ECO:0007669"/>
    <property type="project" value="InterPro"/>
</dbReference>
<sequence>MDTGERVPPTARNELPDLALLLRELNRLELQDDILYRRRHDGEQVSFQLVLPQELKSVVLTSLHDDLGHLGIERTLDLVRTRFFWPRMAADVENKIKTFNRCVRRKALPERSAPLVNIKTTRPLELLCMDYLSLEPDQSNIKDILVFTDHFTKFAIAVPTANQKAKTVAKCLWENFIVCYGIPERLHTDQGPDFESKLIKELCQLAGIVKTRTTPYHPRGNPVERFNWTLLSMLGTLEHKKKAKWKDYVKPLVHAYNCTKNDVTGFTPYELMFGRSPRLPVDLAFGLPVRGKVSTSHFQYVENLRSRLEESFELASKNADKSGERNKTLFDQRVTPSSLEEGDRVLVQNVRLRWKHKLEDKWEQDVYVVVKRAGDLLVYTVRLENRADRPNRTLHRDLLLPCSFLPASGGPDPSLVTPPRRPVTRSQKPATVEHSEDLDEEGEDWNLPQVVIPPITFQFQSSPTVEPAAYSSPVPAVIPVDLVSETVHLLSDEESSVKTGTSLSVEEEEPEPGETLPESVETPPTSEPDEDPPVEEPELLDQVETSPCQNEPLLSPAESPPEAANLHDSVVETTLVSSRPSRQRRPPDRLQYAALGNPLLSVVQTLFHGLVDAYSGAFTTYAANNMLASHVQDV</sequence>
<dbReference type="FunFam" id="1.10.340.70:FF:000001">
    <property type="entry name" value="Retrovirus-related Pol polyprotein from transposon gypsy-like Protein"/>
    <property type="match status" value="1"/>
</dbReference>
<feature type="region of interest" description="Disordered" evidence="2">
    <location>
        <begin position="491"/>
        <end position="563"/>
    </location>
</feature>
<dbReference type="InterPro" id="IPR012337">
    <property type="entry name" value="RNaseH-like_sf"/>
</dbReference>
<keyword evidence="5" id="KW-1185">Reference proteome</keyword>
<dbReference type="InterPro" id="IPR036397">
    <property type="entry name" value="RNaseH_sf"/>
</dbReference>
<dbReference type="GO" id="GO:0015074">
    <property type="term" value="P:DNA integration"/>
    <property type="evidence" value="ECO:0007669"/>
    <property type="project" value="InterPro"/>
</dbReference>
<dbReference type="Pfam" id="PF17921">
    <property type="entry name" value="Integrase_H2C2"/>
    <property type="match status" value="1"/>
</dbReference>
<dbReference type="Pfam" id="PF00665">
    <property type="entry name" value="rve"/>
    <property type="match status" value="1"/>
</dbReference>
<protein>
    <recommendedName>
        <fullName evidence="1">Gypsy retrotransposon integrase-like protein 1</fullName>
    </recommendedName>
</protein>
<dbReference type="InterPro" id="IPR050951">
    <property type="entry name" value="Retrovirus_Pol_polyprotein"/>
</dbReference>
<dbReference type="PANTHER" id="PTHR37984:SF15">
    <property type="entry name" value="INTEGRASE CATALYTIC DOMAIN-CONTAINING PROTEIN"/>
    <property type="match status" value="1"/>
</dbReference>